<keyword evidence="1" id="KW-0175">Coiled coil</keyword>
<dbReference type="PATRIC" id="fig|106592.7.peg.6515"/>
<accession>A0A0L8BCT0</accession>
<feature type="coiled-coil region" evidence="1">
    <location>
        <begin position="16"/>
        <end position="43"/>
    </location>
</feature>
<dbReference type="RefSeq" id="WP_053253207.1">
    <property type="nucleotide sequence ID" value="NZ_LGAP01000052.1"/>
</dbReference>
<name>A0A0L8BCT0_ENSAD</name>
<reference evidence="3" key="1">
    <citation type="submission" date="2015-07" db="EMBL/GenBank/DDBJ databases">
        <title>Whole genome sequence of an Ensifer adhaerens strain isolated from a cave pool in the Wind Cave National Park.</title>
        <authorList>
            <person name="Eng W.W.H."/>
            <person name="Gan H.M."/>
            <person name="Barton H.A."/>
            <person name="Savka M.A."/>
        </authorList>
    </citation>
    <scope>NUCLEOTIDE SEQUENCE [LARGE SCALE GENOMIC DNA]</scope>
    <source>
        <strain evidence="3">SD006</strain>
    </source>
</reference>
<protein>
    <recommendedName>
        <fullName evidence="4">DUF883 domain-containing protein</fullName>
    </recommendedName>
</protein>
<organism evidence="2 3">
    <name type="scientific">Ensifer adhaerens</name>
    <name type="common">Sinorhizobium morelense</name>
    <dbReference type="NCBI Taxonomy" id="106592"/>
    <lineage>
        <taxon>Bacteria</taxon>
        <taxon>Pseudomonadati</taxon>
        <taxon>Pseudomonadota</taxon>
        <taxon>Alphaproteobacteria</taxon>
        <taxon>Hyphomicrobiales</taxon>
        <taxon>Rhizobiaceae</taxon>
        <taxon>Sinorhizobium/Ensifer group</taxon>
        <taxon>Ensifer</taxon>
    </lineage>
</organism>
<evidence type="ECO:0000313" key="2">
    <source>
        <dbReference type="EMBL" id="KOF12521.1"/>
    </source>
</evidence>
<dbReference type="OrthoDB" id="8281519at2"/>
<evidence type="ECO:0000313" key="3">
    <source>
        <dbReference type="Proteomes" id="UP000037425"/>
    </source>
</evidence>
<evidence type="ECO:0000256" key="1">
    <source>
        <dbReference type="SAM" id="Coils"/>
    </source>
</evidence>
<dbReference type="EMBL" id="LGAP01000052">
    <property type="protein sequence ID" value="KOF12521.1"/>
    <property type="molecule type" value="Genomic_DNA"/>
</dbReference>
<proteinExistence type="predicted"/>
<gene>
    <name evidence="2" type="ORF">AC244_33955</name>
</gene>
<dbReference type="AlphaFoldDB" id="A0A0L8BCT0"/>
<evidence type="ECO:0008006" key="4">
    <source>
        <dbReference type="Google" id="ProtNLM"/>
    </source>
</evidence>
<dbReference type="Proteomes" id="UP000037425">
    <property type="component" value="Unassembled WGS sequence"/>
</dbReference>
<comment type="caution">
    <text evidence="2">The sequence shown here is derived from an EMBL/GenBank/DDBJ whole genome shotgun (WGS) entry which is preliminary data.</text>
</comment>
<sequence length="94" mass="10111">MVEKKLQAVGDAVESEVEASAARVELEAQIAELRAEIARLTDSVAAIGTGAKAVVQSEAELMTERVRERVRDEPISTLLTVAGVSFLFGLLSRR</sequence>